<name>A0A7X2S4I4_9BACI</name>
<dbReference type="InterPro" id="IPR000515">
    <property type="entry name" value="MetI-like"/>
</dbReference>
<comment type="caution">
    <text evidence="7">The sequence shown here is derived from an EMBL/GenBank/DDBJ whole genome shotgun (WGS) entry which is preliminary data.</text>
</comment>
<feature type="transmembrane region" description="Helical" evidence="6">
    <location>
        <begin position="271"/>
        <end position="290"/>
    </location>
</feature>
<evidence type="ECO:0000256" key="1">
    <source>
        <dbReference type="ARBA" id="ARBA00004141"/>
    </source>
</evidence>
<dbReference type="InterPro" id="IPR035906">
    <property type="entry name" value="MetI-like_sf"/>
</dbReference>
<evidence type="ECO:0000256" key="4">
    <source>
        <dbReference type="ARBA" id="ARBA00022989"/>
    </source>
</evidence>
<protein>
    <submittedName>
        <fullName evidence="7">Peptide ABC transporter permease</fullName>
    </submittedName>
</protein>
<dbReference type="PANTHER" id="PTHR43839:SF3">
    <property type="entry name" value="OLIGOPEPTIDE ABC TRANSPORTER, PERMEASE PROTEIN"/>
    <property type="match status" value="1"/>
</dbReference>
<keyword evidence="5 6" id="KW-0472">Membrane</keyword>
<keyword evidence="2" id="KW-0813">Transport</keyword>
<evidence type="ECO:0000313" key="7">
    <source>
        <dbReference type="EMBL" id="MTH53494.1"/>
    </source>
</evidence>
<keyword evidence="8" id="KW-1185">Reference proteome</keyword>
<feature type="transmembrane region" description="Helical" evidence="6">
    <location>
        <begin position="214"/>
        <end position="238"/>
    </location>
</feature>
<dbReference type="SUPFAM" id="SSF161098">
    <property type="entry name" value="MetI-like"/>
    <property type="match status" value="1"/>
</dbReference>
<keyword evidence="3 6" id="KW-0812">Transmembrane</keyword>
<dbReference type="OrthoDB" id="2351941at2"/>
<dbReference type="RefSeq" id="WP_155112016.1">
    <property type="nucleotide sequence ID" value="NZ_WMIB01000006.1"/>
</dbReference>
<reference evidence="7 8" key="1">
    <citation type="journal article" date="2017" name="Int. J. Syst. Evol. Microbiol.">
        <title>Bacillus mangrovi sp. nov., isolated from a sediment sample from a mangrove forest.</title>
        <authorList>
            <person name="Gupta V."/>
            <person name="Singh P.K."/>
            <person name="Korpole S."/>
            <person name="Tanuku N.R.S."/>
            <person name="Pinnaka A.K."/>
        </authorList>
    </citation>
    <scope>NUCLEOTIDE SEQUENCE [LARGE SCALE GENOMIC DNA]</scope>
    <source>
        <strain evidence="7 8">KCTC 33872</strain>
    </source>
</reference>
<evidence type="ECO:0000256" key="3">
    <source>
        <dbReference type="ARBA" id="ARBA00022692"/>
    </source>
</evidence>
<dbReference type="PANTHER" id="PTHR43839">
    <property type="entry name" value="OPPC IN A BINDING PROTEIN-DEPENDENT TRANSPORT SYSTEM"/>
    <property type="match status" value="1"/>
</dbReference>
<dbReference type="GO" id="GO:0016020">
    <property type="term" value="C:membrane"/>
    <property type="evidence" value="ECO:0007669"/>
    <property type="project" value="UniProtKB-SubCell"/>
</dbReference>
<dbReference type="GO" id="GO:0055085">
    <property type="term" value="P:transmembrane transport"/>
    <property type="evidence" value="ECO:0007669"/>
    <property type="project" value="InterPro"/>
</dbReference>
<accession>A0A7X2S4I4</accession>
<proteinExistence type="predicted"/>
<feature type="transmembrane region" description="Helical" evidence="6">
    <location>
        <begin position="122"/>
        <end position="144"/>
    </location>
</feature>
<organism evidence="7 8">
    <name type="scientific">Metabacillus mangrovi</name>
    <dbReference type="NCBI Taxonomy" id="1491830"/>
    <lineage>
        <taxon>Bacteria</taxon>
        <taxon>Bacillati</taxon>
        <taxon>Bacillota</taxon>
        <taxon>Bacilli</taxon>
        <taxon>Bacillales</taxon>
        <taxon>Bacillaceae</taxon>
        <taxon>Metabacillus</taxon>
    </lineage>
</organism>
<comment type="subcellular location">
    <subcellularLocation>
        <location evidence="1">Membrane</location>
        <topology evidence="1">Multi-pass membrane protein</topology>
    </subcellularLocation>
</comment>
<feature type="transmembrane region" description="Helical" evidence="6">
    <location>
        <begin position="82"/>
        <end position="110"/>
    </location>
</feature>
<evidence type="ECO:0000256" key="2">
    <source>
        <dbReference type="ARBA" id="ARBA00022448"/>
    </source>
</evidence>
<evidence type="ECO:0000313" key="8">
    <source>
        <dbReference type="Proteomes" id="UP000434639"/>
    </source>
</evidence>
<gene>
    <name evidence="7" type="ORF">GKZ89_08695</name>
</gene>
<dbReference type="Gene3D" id="1.10.3720.10">
    <property type="entry name" value="MetI-like"/>
    <property type="match status" value="1"/>
</dbReference>
<dbReference type="AlphaFoldDB" id="A0A7X2S4I4"/>
<evidence type="ECO:0000256" key="5">
    <source>
        <dbReference type="ARBA" id="ARBA00023136"/>
    </source>
</evidence>
<keyword evidence="4 6" id="KW-1133">Transmembrane helix</keyword>
<dbReference type="Proteomes" id="UP000434639">
    <property type="component" value="Unassembled WGS sequence"/>
</dbReference>
<evidence type="ECO:0000256" key="6">
    <source>
        <dbReference type="SAM" id="Phobius"/>
    </source>
</evidence>
<sequence length="323" mass="36695">MILGLLKDKMFMTGFLFLLLLILLSVGNSIFNSGEIRQTVLTYDETGELEGVPPYPPSLNHPLGTDRDGYDMLHIIVQGSKYTIGIALVIAVGRVGAAYLIGSFIAAYFPRAIGFLRGMTEPFAYIPQVLIAVFLLSPVLIMPMEGFQHPLWQRVLFEVAVLTVLAWPTLTQHVAEVMRGLWNQEFISAARTLGGSRYHIFRSHIRIWFRQEGLLLFFQQFIQVLIILAHLGLLELFFGGTFIDYGGDSPPKTVTYEWSGLIGDYYPLRGHYPWLSFSVLLFFALVIFALNRMMRAAERIGKEERVRPKRKVIKMKKTIDEAM</sequence>
<dbReference type="EMBL" id="WMIB01000006">
    <property type="protein sequence ID" value="MTH53494.1"/>
    <property type="molecule type" value="Genomic_DNA"/>
</dbReference>
<dbReference type="CDD" id="cd06261">
    <property type="entry name" value="TM_PBP2"/>
    <property type="match status" value="1"/>
</dbReference>